<evidence type="ECO:0000256" key="8">
    <source>
        <dbReference type="ARBA" id="ARBA00022737"/>
    </source>
</evidence>
<keyword evidence="9 16" id="KW-0547">Nucleotide-binding</keyword>
<dbReference type="EC" id="2.7.11.1" evidence="2"/>
<dbReference type="Gene3D" id="3.30.200.20">
    <property type="entry name" value="Phosphorylase Kinase, domain 1"/>
    <property type="match status" value="2"/>
</dbReference>
<evidence type="ECO:0000256" key="12">
    <source>
        <dbReference type="ARBA" id="ARBA00022989"/>
    </source>
</evidence>
<evidence type="ECO:0000256" key="9">
    <source>
        <dbReference type="ARBA" id="ARBA00022741"/>
    </source>
</evidence>
<dbReference type="InterPro" id="IPR008271">
    <property type="entry name" value="Ser/Thr_kinase_AS"/>
</dbReference>
<dbReference type="Gene3D" id="3.80.10.10">
    <property type="entry name" value="Ribonuclease Inhibitor"/>
    <property type="match status" value="2"/>
</dbReference>
<keyword evidence="3" id="KW-0723">Serine/threonine-protein kinase</keyword>
<evidence type="ECO:0000256" key="16">
    <source>
        <dbReference type="PROSITE-ProRule" id="PRU10141"/>
    </source>
</evidence>
<dbReference type="EMBL" id="OZ021735">
    <property type="protein sequence ID" value="CAK9310653.1"/>
    <property type="molecule type" value="Genomic_DNA"/>
</dbReference>
<evidence type="ECO:0000256" key="17">
    <source>
        <dbReference type="SAM" id="Phobius"/>
    </source>
</evidence>
<dbReference type="Proteomes" id="UP001642487">
    <property type="component" value="Chromosome 1"/>
</dbReference>
<feature type="binding site" evidence="16">
    <location>
        <position position="1488"/>
    </location>
    <ligand>
        <name>ATP</name>
        <dbReference type="ChEBI" id="CHEBI:30616"/>
    </ligand>
</feature>
<dbReference type="InterPro" id="IPR001611">
    <property type="entry name" value="Leu-rich_rpt"/>
</dbReference>
<evidence type="ECO:0000256" key="7">
    <source>
        <dbReference type="ARBA" id="ARBA00022729"/>
    </source>
</evidence>
<dbReference type="Pfam" id="PF12819">
    <property type="entry name" value="Malectin_like"/>
    <property type="match status" value="2"/>
</dbReference>
<dbReference type="InterPro" id="IPR000719">
    <property type="entry name" value="Prot_kinase_dom"/>
</dbReference>
<evidence type="ECO:0000256" key="5">
    <source>
        <dbReference type="ARBA" id="ARBA00022679"/>
    </source>
</evidence>
<dbReference type="Pfam" id="PF13855">
    <property type="entry name" value="LRR_8"/>
    <property type="match status" value="2"/>
</dbReference>
<name>A0ABP0XR52_9ROSI</name>
<keyword evidence="4" id="KW-0433">Leucine-rich repeat</keyword>
<keyword evidence="21" id="KW-1185">Reference proteome</keyword>
<keyword evidence="13 17" id="KW-0472">Membrane</keyword>
<dbReference type="InterPro" id="IPR003591">
    <property type="entry name" value="Leu-rich_rpt_typical-subtyp"/>
</dbReference>
<dbReference type="PROSITE" id="PS50011">
    <property type="entry name" value="PROTEIN_KINASE_DOM"/>
    <property type="match status" value="2"/>
</dbReference>
<evidence type="ECO:0000256" key="2">
    <source>
        <dbReference type="ARBA" id="ARBA00012513"/>
    </source>
</evidence>
<evidence type="ECO:0000256" key="1">
    <source>
        <dbReference type="ARBA" id="ARBA00004167"/>
    </source>
</evidence>
<dbReference type="PANTHER" id="PTHR45631">
    <property type="entry name" value="OS07G0107800 PROTEIN-RELATED"/>
    <property type="match status" value="1"/>
</dbReference>
<accession>A0ABP0XR52</accession>
<protein>
    <recommendedName>
        <fullName evidence="2">non-specific serine/threonine protein kinase</fullName>
        <ecNumber evidence="2">2.7.11.1</ecNumber>
    </recommendedName>
</protein>
<keyword evidence="8" id="KW-0677">Repeat</keyword>
<feature type="transmembrane region" description="Helical" evidence="17">
    <location>
        <begin position="516"/>
        <end position="541"/>
    </location>
</feature>
<feature type="domain" description="Protein kinase" evidence="19">
    <location>
        <begin position="586"/>
        <end position="834"/>
    </location>
</feature>
<feature type="transmembrane region" description="Helical" evidence="17">
    <location>
        <begin position="1392"/>
        <end position="1417"/>
    </location>
</feature>
<evidence type="ECO:0000313" key="20">
    <source>
        <dbReference type="EMBL" id="CAK9310653.1"/>
    </source>
</evidence>
<organism evidence="20 21">
    <name type="scientific">Citrullus colocynthis</name>
    <name type="common">colocynth</name>
    <dbReference type="NCBI Taxonomy" id="252529"/>
    <lineage>
        <taxon>Eukaryota</taxon>
        <taxon>Viridiplantae</taxon>
        <taxon>Streptophyta</taxon>
        <taxon>Embryophyta</taxon>
        <taxon>Tracheophyta</taxon>
        <taxon>Spermatophyta</taxon>
        <taxon>Magnoliopsida</taxon>
        <taxon>eudicotyledons</taxon>
        <taxon>Gunneridae</taxon>
        <taxon>Pentapetalae</taxon>
        <taxon>rosids</taxon>
        <taxon>fabids</taxon>
        <taxon>Cucurbitales</taxon>
        <taxon>Cucurbitaceae</taxon>
        <taxon>Benincaseae</taxon>
        <taxon>Citrullus</taxon>
    </lineage>
</organism>
<keyword evidence="6 17" id="KW-0812">Transmembrane</keyword>
<dbReference type="CDD" id="cd14066">
    <property type="entry name" value="STKc_IRAK"/>
    <property type="match status" value="1"/>
</dbReference>
<evidence type="ECO:0000256" key="15">
    <source>
        <dbReference type="ARBA" id="ARBA00048679"/>
    </source>
</evidence>
<reference evidence="20 21" key="1">
    <citation type="submission" date="2024-03" db="EMBL/GenBank/DDBJ databases">
        <authorList>
            <person name="Gkanogiannis A."/>
            <person name="Becerra Lopez-Lavalle L."/>
        </authorList>
    </citation>
    <scope>NUCLEOTIDE SEQUENCE [LARGE SCALE GENOMIC DNA]</scope>
</reference>
<dbReference type="Pfam" id="PF07714">
    <property type="entry name" value="PK_Tyr_Ser-Thr"/>
    <property type="match status" value="2"/>
</dbReference>
<evidence type="ECO:0000256" key="10">
    <source>
        <dbReference type="ARBA" id="ARBA00022777"/>
    </source>
</evidence>
<evidence type="ECO:0000256" key="11">
    <source>
        <dbReference type="ARBA" id="ARBA00022840"/>
    </source>
</evidence>
<dbReference type="PROSITE" id="PS00108">
    <property type="entry name" value="PROTEIN_KINASE_ST"/>
    <property type="match status" value="2"/>
</dbReference>
<feature type="binding site" evidence="16">
    <location>
        <position position="613"/>
    </location>
    <ligand>
        <name>ATP</name>
        <dbReference type="ChEBI" id="CHEBI:30616"/>
    </ligand>
</feature>
<dbReference type="SUPFAM" id="SSF56112">
    <property type="entry name" value="Protein kinase-like (PK-like)"/>
    <property type="match status" value="2"/>
</dbReference>
<evidence type="ECO:0000256" key="18">
    <source>
        <dbReference type="SAM" id="SignalP"/>
    </source>
</evidence>
<proteinExistence type="predicted"/>
<keyword evidence="5" id="KW-0808">Transferase</keyword>
<comment type="subcellular location">
    <subcellularLocation>
        <location evidence="1">Membrane</location>
        <topology evidence="1">Single-pass membrane protein</topology>
    </subcellularLocation>
</comment>
<dbReference type="InterPro" id="IPR024788">
    <property type="entry name" value="Malectin-like_Carb-bd_dom"/>
</dbReference>
<evidence type="ECO:0000256" key="4">
    <source>
        <dbReference type="ARBA" id="ARBA00022614"/>
    </source>
</evidence>
<feature type="domain" description="Protein kinase" evidence="19">
    <location>
        <begin position="1461"/>
        <end position="1734"/>
    </location>
</feature>
<gene>
    <name evidence="20" type="ORF">CITCOLO1_LOCUS2285</name>
</gene>
<evidence type="ECO:0000259" key="19">
    <source>
        <dbReference type="PROSITE" id="PS50011"/>
    </source>
</evidence>
<comment type="catalytic activity">
    <reaction evidence="14">
        <text>L-threonyl-[protein] + ATP = O-phospho-L-threonyl-[protein] + ADP + H(+)</text>
        <dbReference type="Rhea" id="RHEA:46608"/>
        <dbReference type="Rhea" id="RHEA-COMP:11060"/>
        <dbReference type="Rhea" id="RHEA-COMP:11605"/>
        <dbReference type="ChEBI" id="CHEBI:15378"/>
        <dbReference type="ChEBI" id="CHEBI:30013"/>
        <dbReference type="ChEBI" id="CHEBI:30616"/>
        <dbReference type="ChEBI" id="CHEBI:61977"/>
        <dbReference type="ChEBI" id="CHEBI:456216"/>
        <dbReference type="EC" id="2.7.11.1"/>
    </reaction>
</comment>
<evidence type="ECO:0000256" key="3">
    <source>
        <dbReference type="ARBA" id="ARBA00022527"/>
    </source>
</evidence>
<keyword evidence="11 16" id="KW-0067">ATP-binding</keyword>
<comment type="catalytic activity">
    <reaction evidence="15">
        <text>L-seryl-[protein] + ATP = O-phospho-L-seryl-[protein] + ADP + H(+)</text>
        <dbReference type="Rhea" id="RHEA:17989"/>
        <dbReference type="Rhea" id="RHEA-COMP:9863"/>
        <dbReference type="Rhea" id="RHEA-COMP:11604"/>
        <dbReference type="ChEBI" id="CHEBI:15378"/>
        <dbReference type="ChEBI" id="CHEBI:29999"/>
        <dbReference type="ChEBI" id="CHEBI:30616"/>
        <dbReference type="ChEBI" id="CHEBI:83421"/>
        <dbReference type="ChEBI" id="CHEBI:456216"/>
        <dbReference type="EC" id="2.7.11.1"/>
    </reaction>
</comment>
<dbReference type="PROSITE" id="PS00107">
    <property type="entry name" value="PROTEIN_KINASE_ATP"/>
    <property type="match status" value="2"/>
</dbReference>
<feature type="chain" id="PRO_5045556651" description="non-specific serine/threonine protein kinase" evidence="18">
    <location>
        <begin position="21"/>
        <end position="1770"/>
    </location>
</feature>
<dbReference type="InterPro" id="IPR032675">
    <property type="entry name" value="LRR_dom_sf"/>
</dbReference>
<evidence type="ECO:0000256" key="14">
    <source>
        <dbReference type="ARBA" id="ARBA00047899"/>
    </source>
</evidence>
<keyword evidence="10" id="KW-0418">Kinase</keyword>
<dbReference type="InterPro" id="IPR011009">
    <property type="entry name" value="Kinase-like_dom_sf"/>
</dbReference>
<dbReference type="SMART" id="SM00369">
    <property type="entry name" value="LRR_TYP"/>
    <property type="match status" value="4"/>
</dbReference>
<keyword evidence="12 17" id="KW-1133">Transmembrane helix</keyword>
<evidence type="ECO:0000313" key="21">
    <source>
        <dbReference type="Proteomes" id="UP001642487"/>
    </source>
</evidence>
<dbReference type="InterPro" id="IPR017441">
    <property type="entry name" value="Protein_kinase_ATP_BS"/>
</dbReference>
<dbReference type="PANTHER" id="PTHR45631:SF202">
    <property type="entry name" value="SENESCENCE-INDUCED RECEPTOR-LIKE SERINE_THREONINE-PROTEIN KINASE"/>
    <property type="match status" value="1"/>
</dbReference>
<dbReference type="SUPFAM" id="SSF52058">
    <property type="entry name" value="L domain-like"/>
    <property type="match status" value="2"/>
</dbReference>
<sequence>MNTRTRCFLVGLALVLAVQAQDQSGFISLDCGLPENSRYNEPTTNIDYISDAEYINSGESKSINVKFKSIYQRQLQSLRSFPEGIRNCYNISNIISENKYLIRASFLYGNYDGLNNLPIFDLYFGDSLWDKVEIKYTAVETYKEIIHIPSVNRVQICLINTGTGKPFISALEFRPLPNDTYPIPLGSFSTFARLDMGSISNVSYRYPYDVFDRIWYPFNNDAYYIRLSTSLTIDADGHTKHHPAAIVMETAMTPKNTSQSIDLWWESDNENTQYYIYLHFAELVKLQRKQFRGFNISHNGQYWGGPIIPDYLYTSSIYSIKPLEFPQKQHNFSFFQTENSTLPPIINALEIYFKIEVSELESDREDVDAMRKLKSTYGVIKDWQGDPCIPKSYPWSGVGCTNESIPRIISLNLSSSGLTGDISPDVSNLAALEILDLSNNGLTGKLPDSLSKLSNLQVLNLENNNLSCPIPPELIRRFNDNSISLSVKGNPNLEARSLGDCTEEQKGDKQKEKNKFVIPVVASVGGLLAISTIAGIVFYMARSKRKEQGKDVLEVNCQETNKDVGGSSLETRRRQFTYSEVVRMTNNFEQILGRGSFGAVYRGLVDDIQVAVKMLAPSAIQGHDQFKEEEWYLNEGTHLGLIYEYMANGSLAQRLSEISSSVISWEDRLRIAIDAAQGLEYLHAGCKPLIVHGDVKPANILLTENFQAKLSDFGLSKSYPTNDKTSYLDPEYTTSNRLSQKSDVYSFGIALLEIVSCRPVISKSQGHSSVHIVKWVGSMVAQGDIQNIADPRLKEEYNIHSVRKAVEVAMACVSVNSERRPTISQVLAELKGCLATELSRAPDSQPPNSTESIEMTSIYMVLPPQSGPTASFLSIVRLYLEADIKEHPNLVFWLSYSAAVQTLVLAQDQSGFISLDCGLPANSSYEELTTGINYISDAAYITTGESQDLTSQYKDIYQRQFWNVRYFPNGTRNCYNISINRGNKYLIRASFLYGNYDGLNRLPTFNLYVGESLWDSVEFTEVNLDVWKDIIHIPLTDNMYFCLINTNQGTPFISALEFRPLPHTTYTTAGGSLSLVSRANFGTNQTYRFGYDVFDRIWLPFTYKEWTNVSTSNTVDPTNHDTYEVPSIVMSTAATPTNSSSSLEFKWNPDEVTSQYYAYMYSAEIVRPQANQTRVFNVNLNGQHLFGPLSPVYLSTETFYSETALYDPNGKYVVSLVATENSTLPPLINAFEVYKVIHVSDLRTEAGDVNAIMSIKLTYGVNKGWQADPCLPKAYPWSGLICNNDTAPRIVSLDLSSSDLTGEISPYIFNLSMLQTLDLSNNSLSGKVPDFLAYMSSLKVIKLDKNNLTGPLPPELLKKVNNGSLKLSVEDNPNLDGACASDSCAKEKKKSFVVPVVVSVGGLLVVLIVAAVIFWIMRLRNKPQDHSTFPVPRVKDTKSSNYSFEVRRRQFTYSEIVRMTDNFARPLGKGGSGTVYLGHIDNVQVAVKMLSPLSAHSYQQFQTEASVKLLMRVYHGNLTSLVGYLNEKDHFGLIYEYMTKGNLAQVLSESPVLLTWEDRLRIAIDAAQGLEYLHHGCKPPIVHRDVKTTNILLTDNFQAKLADFGLSKSFPNDGSKTHMSTMVAGTPGYFDPEYYTSNRLTEKSDVYSFGVVLLEIITCRPVISRAQENVHIIQWATTMIARGDIRNVIDSRLKGEFNSNSAWKLVEIAMACVSSNSSSRPTMNQVVTELKNCLAMEMSRKTENRSLNSRNSSETFSISITLPTSSPEAR</sequence>
<dbReference type="Gene3D" id="1.10.510.10">
    <property type="entry name" value="Transferase(Phosphotransferase) domain 1"/>
    <property type="match status" value="2"/>
</dbReference>
<keyword evidence="7 18" id="KW-0732">Signal</keyword>
<evidence type="ECO:0000256" key="13">
    <source>
        <dbReference type="ARBA" id="ARBA00023136"/>
    </source>
</evidence>
<dbReference type="InterPro" id="IPR001245">
    <property type="entry name" value="Ser-Thr/Tyr_kinase_cat_dom"/>
</dbReference>
<dbReference type="SMART" id="SM00220">
    <property type="entry name" value="S_TKc"/>
    <property type="match status" value="2"/>
</dbReference>
<feature type="signal peptide" evidence="18">
    <location>
        <begin position="1"/>
        <end position="20"/>
    </location>
</feature>
<evidence type="ECO:0000256" key="6">
    <source>
        <dbReference type="ARBA" id="ARBA00022692"/>
    </source>
</evidence>